<dbReference type="Gene3D" id="1.10.287.110">
    <property type="entry name" value="DnaJ domain"/>
    <property type="match status" value="1"/>
</dbReference>
<dbReference type="GO" id="GO:0005524">
    <property type="term" value="F:ATP binding"/>
    <property type="evidence" value="ECO:0007669"/>
    <property type="project" value="InterPro"/>
</dbReference>
<feature type="binding site" evidence="12">
    <location>
        <position position="201"/>
    </location>
    <ligand>
        <name>Zn(2+)</name>
        <dbReference type="ChEBI" id="CHEBI:29105"/>
        <label>2</label>
    </ligand>
</feature>
<evidence type="ECO:0000259" key="14">
    <source>
        <dbReference type="PROSITE" id="PS50076"/>
    </source>
</evidence>
<comment type="similarity">
    <text evidence="10 12">Belongs to the DnaJ family.</text>
</comment>
<evidence type="ECO:0000256" key="7">
    <source>
        <dbReference type="ARBA" id="ARBA00023016"/>
    </source>
</evidence>
<keyword evidence="3 12" id="KW-0479">Metal-binding</keyword>
<feature type="binding site" evidence="12">
    <location>
        <position position="215"/>
    </location>
    <ligand>
        <name>Zn(2+)</name>
        <dbReference type="ChEBI" id="CHEBI:29105"/>
        <label>1</label>
    </ligand>
</feature>
<keyword evidence="2 12" id="KW-0235">DNA replication</keyword>
<evidence type="ECO:0000313" key="16">
    <source>
        <dbReference type="EMBL" id="PVZ12182.1"/>
    </source>
</evidence>
<dbReference type="GeneID" id="94550437"/>
<feature type="domain" description="CR-type" evidence="15">
    <location>
        <begin position="142"/>
        <end position="224"/>
    </location>
</feature>
<dbReference type="InterPro" id="IPR036869">
    <property type="entry name" value="J_dom_sf"/>
</dbReference>
<feature type="zinc finger region" description="CR-type" evidence="13">
    <location>
        <begin position="142"/>
        <end position="224"/>
    </location>
</feature>
<keyword evidence="5 12" id="KW-0863">Zinc-finger</keyword>
<sequence>MAEKRDYYEVLGVSKGATDEELKKAYRKKAIQYHPDKNPGDKEAEEHFKEVAEAYDVLSDPQKRSRYDQFGHAGLGGAAGGGFGGAGMSMEDIFSRFGDLFGGSFGGFGGFGDMGGGSRKRVRRGSDLRVRVKLTLSDIYKGVEKKVKVKKQVVCHRCNGDGTEDANGKSTCQTCHGTGVVTRVNNTIFGAMQTQSTCPTCHGEGEIITKPCSHCKGEGIEIGEEVISFHIPAGVAEGMQMSVNGRGNAAPRGGINGDLIVLIAEEPDANLIRNGNDLIYNLLISVPLAIKGGSVEVPTIDGRAKIKIEPGTQPGKVLRLRNKGLPSVNGYGTGDQLVNVNIYIPESTDDKDAETLTAMEHSDSFKPTDAARKEIDKKYREMLD</sequence>
<keyword evidence="8 12" id="KW-0143">Chaperone</keyword>
<evidence type="ECO:0000256" key="8">
    <source>
        <dbReference type="ARBA" id="ARBA00023186"/>
    </source>
</evidence>
<dbReference type="EMBL" id="QEKY01000005">
    <property type="protein sequence ID" value="PVZ12182.1"/>
    <property type="molecule type" value="Genomic_DNA"/>
</dbReference>
<dbReference type="Pfam" id="PF01556">
    <property type="entry name" value="DnaJ_C"/>
    <property type="match status" value="1"/>
</dbReference>
<dbReference type="PANTHER" id="PTHR43096:SF48">
    <property type="entry name" value="CHAPERONE PROTEIN DNAJ"/>
    <property type="match status" value="1"/>
</dbReference>
<dbReference type="FunFam" id="1.10.287.110:FF:000034">
    <property type="entry name" value="Chaperone protein DnaJ"/>
    <property type="match status" value="1"/>
</dbReference>
<dbReference type="SUPFAM" id="SSF57938">
    <property type="entry name" value="DnaJ/Hsp40 cysteine-rich domain"/>
    <property type="match status" value="1"/>
</dbReference>
<dbReference type="SMART" id="SM00271">
    <property type="entry name" value="DnaJ"/>
    <property type="match status" value="1"/>
</dbReference>
<dbReference type="FunFam" id="2.60.260.20:FF:000005">
    <property type="entry name" value="Chaperone protein dnaJ 1, mitochondrial"/>
    <property type="match status" value="1"/>
</dbReference>
<comment type="function">
    <text evidence="9 12">Participates actively in the response to hyperosmotic and heat shock by preventing the aggregation of stress-denatured proteins and by disaggregating proteins, also in an autonomous, DnaK-independent fashion. Unfolded proteins bind initially to DnaJ; upon interaction with the DnaJ-bound protein, DnaK hydrolyzes its bound ATP, resulting in the formation of a stable complex. GrpE releases ADP from DnaK; ATP binding to DnaK triggers the release of the substrate protein, thus completing the reaction cycle. Several rounds of ATP-dependent interactions between DnaJ, DnaK and GrpE are required for fully efficient folding. Also involved, together with DnaK and GrpE, in the DNA replication of plasmids through activation of initiation proteins.</text>
</comment>
<feature type="repeat" description="CXXCXGXG motif" evidence="12">
    <location>
        <begin position="155"/>
        <end position="162"/>
    </location>
</feature>
<evidence type="ECO:0000259" key="15">
    <source>
        <dbReference type="PROSITE" id="PS51188"/>
    </source>
</evidence>
<gene>
    <name evidence="12" type="primary">dnaJ</name>
    <name evidence="16" type="ORF">C7382_10569</name>
</gene>
<dbReference type="RefSeq" id="WP_116678990.1">
    <property type="nucleotide sequence ID" value="NZ_JBGXZY010000103.1"/>
</dbReference>
<comment type="subunit">
    <text evidence="12">Homodimer.</text>
</comment>
<dbReference type="PROSITE" id="PS51188">
    <property type="entry name" value="ZF_CR"/>
    <property type="match status" value="1"/>
</dbReference>
<evidence type="ECO:0000256" key="13">
    <source>
        <dbReference type="PROSITE-ProRule" id="PRU00546"/>
    </source>
</evidence>
<dbReference type="SUPFAM" id="SSF46565">
    <property type="entry name" value="Chaperone J-domain"/>
    <property type="match status" value="1"/>
</dbReference>
<dbReference type="HAMAP" id="MF_01152">
    <property type="entry name" value="DnaJ"/>
    <property type="match status" value="1"/>
</dbReference>
<dbReference type="GO" id="GO:0005737">
    <property type="term" value="C:cytoplasm"/>
    <property type="evidence" value="ECO:0007669"/>
    <property type="project" value="UniProtKB-SubCell"/>
</dbReference>
<evidence type="ECO:0000256" key="5">
    <source>
        <dbReference type="ARBA" id="ARBA00022771"/>
    </source>
</evidence>
<evidence type="ECO:0000256" key="4">
    <source>
        <dbReference type="ARBA" id="ARBA00022737"/>
    </source>
</evidence>
<feature type="repeat" description="CXXCXGXG motif" evidence="12">
    <location>
        <begin position="198"/>
        <end position="205"/>
    </location>
</feature>
<dbReference type="GO" id="GO:0008270">
    <property type="term" value="F:zinc ion binding"/>
    <property type="evidence" value="ECO:0007669"/>
    <property type="project" value="UniProtKB-UniRule"/>
</dbReference>
<name>A0A2U1FJ40_9PORP</name>
<keyword evidence="1 12" id="KW-0963">Cytoplasm</keyword>
<keyword evidence="17" id="KW-1185">Reference proteome</keyword>
<feature type="repeat" description="CXXCXGXG motif" evidence="12">
    <location>
        <begin position="212"/>
        <end position="219"/>
    </location>
</feature>
<dbReference type="InterPro" id="IPR018253">
    <property type="entry name" value="DnaJ_domain_CS"/>
</dbReference>
<evidence type="ECO:0000256" key="10">
    <source>
        <dbReference type="ARBA" id="ARBA00061004"/>
    </source>
</evidence>
<dbReference type="NCBIfam" id="TIGR02349">
    <property type="entry name" value="DnaJ_bact"/>
    <property type="match status" value="1"/>
</dbReference>
<evidence type="ECO:0000256" key="9">
    <source>
        <dbReference type="ARBA" id="ARBA00053423"/>
    </source>
</evidence>
<accession>A0A2U1FJ40</accession>
<dbReference type="GO" id="GO:0042026">
    <property type="term" value="P:protein refolding"/>
    <property type="evidence" value="ECO:0007669"/>
    <property type="project" value="TreeGrafter"/>
</dbReference>
<dbReference type="PROSITE" id="PS50076">
    <property type="entry name" value="DNAJ_2"/>
    <property type="match status" value="1"/>
</dbReference>
<evidence type="ECO:0000256" key="11">
    <source>
        <dbReference type="ARBA" id="ARBA00067609"/>
    </source>
</evidence>
<dbReference type="Pfam" id="PF00226">
    <property type="entry name" value="DnaJ"/>
    <property type="match status" value="1"/>
</dbReference>
<dbReference type="FunFam" id="2.10.230.10:FF:000002">
    <property type="entry name" value="Molecular chaperone DnaJ"/>
    <property type="match status" value="1"/>
</dbReference>
<dbReference type="PANTHER" id="PTHR43096">
    <property type="entry name" value="DNAJ HOMOLOG 1, MITOCHONDRIAL-RELATED"/>
    <property type="match status" value="1"/>
</dbReference>
<dbReference type="CDD" id="cd10747">
    <property type="entry name" value="DnaJ_C"/>
    <property type="match status" value="1"/>
</dbReference>
<evidence type="ECO:0000256" key="12">
    <source>
        <dbReference type="HAMAP-Rule" id="MF_01152"/>
    </source>
</evidence>
<dbReference type="InterPro" id="IPR008971">
    <property type="entry name" value="HSP40/DnaJ_pept-bd"/>
</dbReference>
<feature type="binding site" evidence="12">
    <location>
        <position position="212"/>
    </location>
    <ligand>
        <name>Zn(2+)</name>
        <dbReference type="ChEBI" id="CHEBI:29105"/>
        <label>1</label>
    </ligand>
</feature>
<dbReference type="NCBIfam" id="NF008035">
    <property type="entry name" value="PRK10767.1"/>
    <property type="match status" value="1"/>
</dbReference>
<comment type="subcellular location">
    <subcellularLocation>
        <location evidence="12">Cytoplasm</location>
    </subcellularLocation>
</comment>
<keyword evidence="4 12" id="KW-0677">Repeat</keyword>
<organism evidence="16 17">
    <name type="scientific">Porphyromonas loveana</name>
    <dbReference type="NCBI Taxonomy" id="1884669"/>
    <lineage>
        <taxon>Bacteria</taxon>
        <taxon>Pseudomonadati</taxon>
        <taxon>Bacteroidota</taxon>
        <taxon>Bacteroidia</taxon>
        <taxon>Bacteroidales</taxon>
        <taxon>Porphyromonadaceae</taxon>
        <taxon>Porphyromonas</taxon>
    </lineage>
</organism>
<dbReference type="InterPro" id="IPR002939">
    <property type="entry name" value="DnaJ_C"/>
</dbReference>
<feature type="binding site" evidence="12">
    <location>
        <position position="158"/>
    </location>
    <ligand>
        <name>Zn(2+)</name>
        <dbReference type="ChEBI" id="CHEBI:29105"/>
        <label>1</label>
    </ligand>
</feature>
<feature type="binding site" evidence="12">
    <location>
        <position position="172"/>
    </location>
    <ligand>
        <name>Zn(2+)</name>
        <dbReference type="ChEBI" id="CHEBI:29105"/>
        <label>2</label>
    </ligand>
</feature>
<dbReference type="Gene3D" id="2.60.260.20">
    <property type="entry name" value="Urease metallochaperone UreE, N-terminal domain"/>
    <property type="match status" value="2"/>
</dbReference>
<dbReference type="CDD" id="cd10719">
    <property type="entry name" value="DnaJ_zf"/>
    <property type="match status" value="1"/>
</dbReference>
<dbReference type="GO" id="GO:0031072">
    <property type="term" value="F:heat shock protein binding"/>
    <property type="evidence" value="ECO:0007669"/>
    <property type="project" value="InterPro"/>
</dbReference>
<dbReference type="GO" id="GO:0006260">
    <property type="term" value="P:DNA replication"/>
    <property type="evidence" value="ECO:0007669"/>
    <property type="project" value="UniProtKB-KW"/>
</dbReference>
<comment type="caution">
    <text evidence="16">The sequence shown here is derived from an EMBL/GenBank/DDBJ whole genome shotgun (WGS) entry which is preliminary data.</text>
</comment>
<comment type="domain">
    <text evidence="12">The J domain is necessary and sufficient to stimulate DnaK ATPase activity. Zinc center 1 plays an important role in the autonomous, DnaK-independent chaperone activity of DnaJ. Zinc center 2 is essential for interaction with DnaK and for DnaJ activity.</text>
</comment>
<dbReference type="NCBIfam" id="NF010882">
    <property type="entry name" value="PRK14289.1"/>
    <property type="match status" value="1"/>
</dbReference>
<dbReference type="OrthoDB" id="9779889at2"/>
<dbReference type="Gene3D" id="2.10.230.10">
    <property type="entry name" value="Heat shock protein DnaJ, cysteine-rich domain"/>
    <property type="match status" value="1"/>
</dbReference>
<feature type="repeat" description="CXXCXGXG motif" evidence="12">
    <location>
        <begin position="172"/>
        <end position="179"/>
    </location>
</feature>
<dbReference type="PRINTS" id="PR00625">
    <property type="entry name" value="JDOMAIN"/>
</dbReference>
<dbReference type="InterPro" id="IPR001623">
    <property type="entry name" value="DnaJ_domain"/>
</dbReference>
<keyword evidence="6 12" id="KW-0862">Zinc</keyword>
<dbReference type="InterPro" id="IPR001305">
    <property type="entry name" value="HSP_DnaJ_Cys-rich_dom"/>
</dbReference>
<comment type="cofactor">
    <cofactor evidence="12">
        <name>Zn(2+)</name>
        <dbReference type="ChEBI" id="CHEBI:29105"/>
    </cofactor>
    <text evidence="12">Binds 2 Zn(2+) ions per monomer.</text>
</comment>
<dbReference type="InterPro" id="IPR036410">
    <property type="entry name" value="HSP_DnaJ_Cys-rich_dom_sf"/>
</dbReference>
<proteinExistence type="inferred from homology"/>
<dbReference type="GO" id="GO:0051082">
    <property type="term" value="F:unfolded protein binding"/>
    <property type="evidence" value="ECO:0007669"/>
    <property type="project" value="UniProtKB-UniRule"/>
</dbReference>
<feature type="domain" description="J" evidence="14">
    <location>
        <begin position="6"/>
        <end position="71"/>
    </location>
</feature>
<dbReference type="GO" id="GO:0009408">
    <property type="term" value="P:response to heat"/>
    <property type="evidence" value="ECO:0007669"/>
    <property type="project" value="InterPro"/>
</dbReference>
<reference evidence="16 17" key="1">
    <citation type="submission" date="2018-04" db="EMBL/GenBank/DDBJ databases">
        <title>Genomic Encyclopedia of Type Strains, Phase IV (KMG-IV): sequencing the most valuable type-strain genomes for metagenomic binning, comparative biology and taxonomic classification.</title>
        <authorList>
            <person name="Goeker M."/>
        </authorList>
    </citation>
    <scope>NUCLEOTIDE SEQUENCE [LARGE SCALE GENOMIC DNA]</scope>
    <source>
        <strain evidence="16 17">DSM 28520</strain>
    </source>
</reference>
<dbReference type="PROSITE" id="PS00636">
    <property type="entry name" value="DNAJ_1"/>
    <property type="match status" value="1"/>
</dbReference>
<evidence type="ECO:0000256" key="3">
    <source>
        <dbReference type="ARBA" id="ARBA00022723"/>
    </source>
</evidence>
<keyword evidence="7 12" id="KW-0346">Stress response</keyword>
<evidence type="ECO:0000256" key="1">
    <source>
        <dbReference type="ARBA" id="ARBA00022490"/>
    </source>
</evidence>
<feature type="binding site" evidence="12">
    <location>
        <position position="198"/>
    </location>
    <ligand>
        <name>Zn(2+)</name>
        <dbReference type="ChEBI" id="CHEBI:29105"/>
        <label>2</label>
    </ligand>
</feature>
<evidence type="ECO:0000313" key="17">
    <source>
        <dbReference type="Proteomes" id="UP000245462"/>
    </source>
</evidence>
<evidence type="ECO:0000256" key="2">
    <source>
        <dbReference type="ARBA" id="ARBA00022705"/>
    </source>
</evidence>
<dbReference type="AlphaFoldDB" id="A0A2U1FJ40"/>
<evidence type="ECO:0000256" key="6">
    <source>
        <dbReference type="ARBA" id="ARBA00022833"/>
    </source>
</evidence>
<dbReference type="Proteomes" id="UP000245462">
    <property type="component" value="Unassembled WGS sequence"/>
</dbReference>
<dbReference type="InterPro" id="IPR012724">
    <property type="entry name" value="DnaJ"/>
</dbReference>
<dbReference type="SUPFAM" id="SSF49493">
    <property type="entry name" value="HSP40/DnaJ peptide-binding domain"/>
    <property type="match status" value="2"/>
</dbReference>
<dbReference type="Pfam" id="PF00684">
    <property type="entry name" value="DnaJ_CXXCXGXG"/>
    <property type="match status" value="1"/>
</dbReference>
<protein>
    <recommendedName>
        <fullName evidence="11 12">Chaperone protein DnaJ</fullName>
    </recommendedName>
</protein>
<feature type="binding site" evidence="12">
    <location>
        <position position="155"/>
    </location>
    <ligand>
        <name>Zn(2+)</name>
        <dbReference type="ChEBI" id="CHEBI:29105"/>
        <label>1</label>
    </ligand>
</feature>
<feature type="binding site" evidence="12">
    <location>
        <position position="175"/>
    </location>
    <ligand>
        <name>Zn(2+)</name>
        <dbReference type="ChEBI" id="CHEBI:29105"/>
        <label>2</label>
    </ligand>
</feature>
<dbReference type="CDD" id="cd06257">
    <property type="entry name" value="DnaJ"/>
    <property type="match status" value="1"/>
</dbReference>